<organism evidence="2">
    <name type="scientific">Rhizophora mucronata</name>
    <name type="common">Asiatic mangrove</name>
    <dbReference type="NCBI Taxonomy" id="61149"/>
    <lineage>
        <taxon>Eukaryota</taxon>
        <taxon>Viridiplantae</taxon>
        <taxon>Streptophyta</taxon>
        <taxon>Embryophyta</taxon>
        <taxon>Tracheophyta</taxon>
        <taxon>Spermatophyta</taxon>
        <taxon>Magnoliopsida</taxon>
        <taxon>eudicotyledons</taxon>
        <taxon>Gunneridae</taxon>
        <taxon>Pentapetalae</taxon>
        <taxon>rosids</taxon>
        <taxon>fabids</taxon>
        <taxon>Malpighiales</taxon>
        <taxon>Rhizophoraceae</taxon>
        <taxon>Rhizophora</taxon>
    </lineage>
</organism>
<evidence type="ECO:0000256" key="1">
    <source>
        <dbReference type="SAM" id="MobiDB-lite"/>
    </source>
</evidence>
<dbReference type="AlphaFoldDB" id="A0A2P2KLU1"/>
<accession>A0A2P2KLU1</accession>
<name>A0A2P2KLU1_RHIMU</name>
<sequence length="53" mass="5872">MLKASTRVASGSLDSREVLDRVDSRCPKVEVHAFRRSRSATSSEKSQLPSVPR</sequence>
<proteinExistence type="predicted"/>
<reference evidence="2" key="1">
    <citation type="submission" date="2018-02" db="EMBL/GenBank/DDBJ databases">
        <title>Rhizophora mucronata_Transcriptome.</title>
        <authorList>
            <person name="Meera S.P."/>
            <person name="Sreeshan A."/>
            <person name="Augustine A."/>
        </authorList>
    </citation>
    <scope>NUCLEOTIDE SEQUENCE</scope>
    <source>
        <tissue evidence="2">Leaf</tissue>
    </source>
</reference>
<dbReference type="EMBL" id="GGEC01026181">
    <property type="protein sequence ID" value="MBX06665.1"/>
    <property type="molecule type" value="Transcribed_RNA"/>
</dbReference>
<protein>
    <submittedName>
        <fullName evidence="2">Uncharacterized protein</fullName>
    </submittedName>
</protein>
<evidence type="ECO:0000313" key="2">
    <source>
        <dbReference type="EMBL" id="MBX06665.1"/>
    </source>
</evidence>
<feature type="region of interest" description="Disordered" evidence="1">
    <location>
        <begin position="1"/>
        <end position="21"/>
    </location>
</feature>